<evidence type="ECO:0000313" key="2">
    <source>
        <dbReference type="EMBL" id="KAL0299072.1"/>
    </source>
</evidence>
<feature type="compositionally biased region" description="Basic and acidic residues" evidence="1">
    <location>
        <begin position="810"/>
        <end position="821"/>
    </location>
</feature>
<feature type="region of interest" description="Disordered" evidence="1">
    <location>
        <begin position="1"/>
        <end position="43"/>
    </location>
</feature>
<protein>
    <submittedName>
        <fullName evidence="2">Uncharacterized protein</fullName>
    </submittedName>
</protein>
<reference evidence="2" key="1">
    <citation type="submission" date="2020-06" db="EMBL/GenBank/DDBJ databases">
        <authorList>
            <person name="Li T."/>
            <person name="Hu X."/>
            <person name="Zhang T."/>
            <person name="Song X."/>
            <person name="Zhang H."/>
            <person name="Dai N."/>
            <person name="Sheng W."/>
            <person name="Hou X."/>
            <person name="Wei L."/>
        </authorList>
    </citation>
    <scope>NUCLEOTIDE SEQUENCE</scope>
    <source>
        <strain evidence="2">G02</strain>
        <tissue evidence="2">Leaf</tissue>
    </source>
</reference>
<accession>A0AAW2JWP1</accession>
<gene>
    <name evidence="2" type="ORF">Sradi_6567000</name>
</gene>
<feature type="compositionally biased region" description="Basic and acidic residues" evidence="1">
    <location>
        <begin position="297"/>
        <end position="307"/>
    </location>
</feature>
<feature type="compositionally biased region" description="Low complexity" evidence="1">
    <location>
        <begin position="875"/>
        <end position="887"/>
    </location>
</feature>
<feature type="compositionally biased region" description="Basic and acidic residues" evidence="1">
    <location>
        <begin position="1"/>
        <end position="23"/>
    </location>
</feature>
<feature type="compositionally biased region" description="Basic and acidic residues" evidence="1">
    <location>
        <begin position="106"/>
        <end position="115"/>
    </location>
</feature>
<evidence type="ECO:0000256" key="1">
    <source>
        <dbReference type="SAM" id="MobiDB-lite"/>
    </source>
</evidence>
<feature type="compositionally biased region" description="Polar residues" evidence="1">
    <location>
        <begin position="175"/>
        <end position="199"/>
    </location>
</feature>
<feature type="region of interest" description="Disordered" evidence="1">
    <location>
        <begin position="807"/>
        <end position="857"/>
    </location>
</feature>
<feature type="region of interest" description="Disordered" evidence="1">
    <location>
        <begin position="874"/>
        <end position="910"/>
    </location>
</feature>
<name>A0AAW2JWP1_SESRA</name>
<feature type="region of interest" description="Disordered" evidence="1">
    <location>
        <begin position="232"/>
        <end position="361"/>
    </location>
</feature>
<feature type="region of interest" description="Disordered" evidence="1">
    <location>
        <begin position="144"/>
        <end position="213"/>
    </location>
</feature>
<feature type="compositionally biased region" description="Low complexity" evidence="1">
    <location>
        <begin position="161"/>
        <end position="174"/>
    </location>
</feature>
<dbReference type="AlphaFoldDB" id="A0AAW2JWP1"/>
<reference evidence="2" key="2">
    <citation type="journal article" date="2024" name="Plant">
        <title>Genomic evolution and insights into agronomic trait innovations of Sesamum species.</title>
        <authorList>
            <person name="Miao H."/>
            <person name="Wang L."/>
            <person name="Qu L."/>
            <person name="Liu H."/>
            <person name="Sun Y."/>
            <person name="Le M."/>
            <person name="Wang Q."/>
            <person name="Wei S."/>
            <person name="Zheng Y."/>
            <person name="Lin W."/>
            <person name="Duan Y."/>
            <person name="Cao H."/>
            <person name="Xiong S."/>
            <person name="Wang X."/>
            <person name="Wei L."/>
            <person name="Li C."/>
            <person name="Ma Q."/>
            <person name="Ju M."/>
            <person name="Zhao R."/>
            <person name="Li G."/>
            <person name="Mu C."/>
            <person name="Tian Q."/>
            <person name="Mei H."/>
            <person name="Zhang T."/>
            <person name="Gao T."/>
            <person name="Zhang H."/>
        </authorList>
    </citation>
    <scope>NUCLEOTIDE SEQUENCE</scope>
    <source>
        <strain evidence="2">G02</strain>
    </source>
</reference>
<comment type="caution">
    <text evidence="2">The sequence shown here is derived from an EMBL/GenBank/DDBJ whole genome shotgun (WGS) entry which is preliminary data.</text>
</comment>
<dbReference type="PANTHER" id="PTHR31115">
    <property type="entry name" value="OS05G0107300 PROTEIN"/>
    <property type="match status" value="1"/>
</dbReference>
<feature type="region of interest" description="Disordered" evidence="1">
    <location>
        <begin position="68"/>
        <end position="123"/>
    </location>
</feature>
<dbReference type="PANTHER" id="PTHR31115:SF2">
    <property type="entry name" value="OS05G0107300 PROTEIN"/>
    <property type="match status" value="1"/>
</dbReference>
<organism evidence="2">
    <name type="scientific">Sesamum radiatum</name>
    <name type="common">Black benniseed</name>
    <dbReference type="NCBI Taxonomy" id="300843"/>
    <lineage>
        <taxon>Eukaryota</taxon>
        <taxon>Viridiplantae</taxon>
        <taxon>Streptophyta</taxon>
        <taxon>Embryophyta</taxon>
        <taxon>Tracheophyta</taxon>
        <taxon>Spermatophyta</taxon>
        <taxon>Magnoliopsida</taxon>
        <taxon>eudicotyledons</taxon>
        <taxon>Gunneridae</taxon>
        <taxon>Pentapetalae</taxon>
        <taxon>asterids</taxon>
        <taxon>lamiids</taxon>
        <taxon>Lamiales</taxon>
        <taxon>Pedaliaceae</taxon>
        <taxon>Sesamum</taxon>
    </lineage>
</organism>
<dbReference type="EMBL" id="JACGWJ010000031">
    <property type="protein sequence ID" value="KAL0299072.1"/>
    <property type="molecule type" value="Genomic_DNA"/>
</dbReference>
<sequence length="970" mass="104737">MATKERDMLKDTNADSDMVEEKKRRLPAGGEGWDKKMKRKRSVGAVFSRSVDNDGEVKRAMHHKLTIESSLQSSDSIHGFRSGASGAGNKLDPMPSPAGSTARVTFKNEQEKSMLSRDLSGGPIKERALGKVNVKLNNREDNHAMCSSPILKGKASRAPRSGSTSAANSAANASRVSGTLESWEQPQGVNKNSSVAGSNNRKRAMPAGSSSPPITQWALVGSILLSLKSAPNGNQNFKVKPENVPSPVRFSESEESGAGDSRINDKGLGSNDMDERTANAGQSVGPSAIPIKKNKIMVKEEISDGVRRQGRTGRVSPFSRTSISPTREKLDNVVPTKPLRNARSGSDKSGSKSGRPLKKLSDRKGFSRLGHVANGGSPDCSGKPLNGALCCPLCDDLTVDLLLIAYVVDACSSTFWKTIEALFASVGADDKSYLSQQLKLAEESCASLFENCSNGNSIQAKLDNYCLEEMTASDSISCRRNRCMKNENELKSSLEKVEFVEQMQNSSLYGCSDTEKGFNIVTPLYQRVLSALIVEDEIEECEETGFGRRRSSVNDSCLLIGNDSKPMDRLDSSEPVFGVQTWKNGNAHKIFPCNGNRDIPRSPGVPDRICNGELMQRDGGYVHSEVEVLVTLSRCDYAPQSLHGNNGGIPNFDFQYEQMCLEQKLVLELQSIGLFLEAVATRGSIASKLGIPKVSKQVALAFAKRTLARCRKFEESGASCFSEPAFREIVYAAPPRFAEKELLSGVNLPVCNDGSSVDALETSIRQPDQAISENGPMSNRGKKKEVLLDDVVGGAVFRASLGILGGAKGKRSERDRDRDASTKNAVAKAGRLSMGGSKGERKTKSKPKQKTAQLSTSGSAFVNKFTDTTNSLFHSASGSGESANNSGSRKKDVRFIPSGNAPSVSSKEIKEPIDLPNLPVNDIDGIEDLDSEIGAQQDFNAWFNFEVEGVDQDTAGLDIPMDDLSELNMF</sequence>
<proteinExistence type="predicted"/>